<evidence type="ECO:0000256" key="8">
    <source>
        <dbReference type="ARBA" id="ARBA00022824"/>
    </source>
</evidence>
<evidence type="ECO:0000256" key="16">
    <source>
        <dbReference type="RuleBase" id="RU000461"/>
    </source>
</evidence>
<dbReference type="InterPro" id="IPR036396">
    <property type="entry name" value="Cyt_P450_sf"/>
</dbReference>
<keyword evidence="10 16" id="KW-0560">Oxidoreductase</keyword>
<name>A0AAV1JNU6_9NEOP</name>
<dbReference type="PANTHER" id="PTHR24292">
    <property type="entry name" value="CYTOCHROME P450"/>
    <property type="match status" value="1"/>
</dbReference>
<feature type="binding site" description="axial binding residue" evidence="15">
    <location>
        <position position="409"/>
    </location>
    <ligand>
        <name>heme</name>
        <dbReference type="ChEBI" id="CHEBI:30413"/>
    </ligand>
    <ligandPart>
        <name>Fe</name>
        <dbReference type="ChEBI" id="CHEBI:18248"/>
    </ligandPart>
</feature>
<evidence type="ECO:0000256" key="7">
    <source>
        <dbReference type="ARBA" id="ARBA00022723"/>
    </source>
</evidence>
<dbReference type="Proteomes" id="UP001497472">
    <property type="component" value="Unassembled WGS sequence"/>
</dbReference>
<evidence type="ECO:0000256" key="10">
    <source>
        <dbReference type="ARBA" id="ARBA00023002"/>
    </source>
</evidence>
<evidence type="ECO:0000256" key="3">
    <source>
        <dbReference type="ARBA" id="ARBA00004406"/>
    </source>
</evidence>
<dbReference type="PRINTS" id="PR00385">
    <property type="entry name" value="P450"/>
</dbReference>
<dbReference type="Gene3D" id="1.10.630.10">
    <property type="entry name" value="Cytochrome P450"/>
    <property type="match status" value="1"/>
</dbReference>
<keyword evidence="13 17" id="KW-0472">Membrane</keyword>
<protein>
    <recommendedName>
        <fullName evidence="5">unspecific monooxygenase</fullName>
        <ecNumber evidence="5">1.14.14.1</ecNumber>
    </recommendedName>
</protein>
<keyword evidence="19" id="KW-1185">Reference proteome</keyword>
<keyword evidence="17" id="KW-1133">Transmembrane helix</keyword>
<organism evidence="18 19">
    <name type="scientific">Leptosia nina</name>
    <dbReference type="NCBI Taxonomy" id="320188"/>
    <lineage>
        <taxon>Eukaryota</taxon>
        <taxon>Metazoa</taxon>
        <taxon>Ecdysozoa</taxon>
        <taxon>Arthropoda</taxon>
        <taxon>Hexapoda</taxon>
        <taxon>Insecta</taxon>
        <taxon>Pterygota</taxon>
        <taxon>Neoptera</taxon>
        <taxon>Endopterygota</taxon>
        <taxon>Lepidoptera</taxon>
        <taxon>Glossata</taxon>
        <taxon>Ditrysia</taxon>
        <taxon>Papilionoidea</taxon>
        <taxon>Pieridae</taxon>
        <taxon>Pierinae</taxon>
        <taxon>Leptosia</taxon>
    </lineage>
</organism>
<comment type="similarity">
    <text evidence="4 16">Belongs to the cytochrome P450 family.</text>
</comment>
<feature type="transmembrane region" description="Helical" evidence="17">
    <location>
        <begin position="183"/>
        <end position="199"/>
    </location>
</feature>
<evidence type="ECO:0000256" key="6">
    <source>
        <dbReference type="ARBA" id="ARBA00022617"/>
    </source>
</evidence>
<dbReference type="SUPFAM" id="SSF48264">
    <property type="entry name" value="Cytochrome P450"/>
    <property type="match status" value="1"/>
</dbReference>
<evidence type="ECO:0000256" key="12">
    <source>
        <dbReference type="ARBA" id="ARBA00023033"/>
    </source>
</evidence>
<dbReference type="GO" id="GO:0005789">
    <property type="term" value="C:endoplasmic reticulum membrane"/>
    <property type="evidence" value="ECO:0007669"/>
    <property type="project" value="UniProtKB-SubCell"/>
</dbReference>
<evidence type="ECO:0000256" key="13">
    <source>
        <dbReference type="ARBA" id="ARBA00023136"/>
    </source>
</evidence>
<keyword evidence="8" id="KW-0256">Endoplasmic reticulum</keyword>
<dbReference type="AlphaFoldDB" id="A0AAV1JNU6"/>
<evidence type="ECO:0000256" key="9">
    <source>
        <dbReference type="ARBA" id="ARBA00022848"/>
    </source>
</evidence>
<evidence type="ECO:0000256" key="11">
    <source>
        <dbReference type="ARBA" id="ARBA00023004"/>
    </source>
</evidence>
<evidence type="ECO:0000256" key="1">
    <source>
        <dbReference type="ARBA" id="ARBA00001971"/>
    </source>
</evidence>
<accession>A0AAV1JNU6</accession>
<keyword evidence="7 15" id="KW-0479">Metal-binding</keyword>
<comment type="subcellular location">
    <subcellularLocation>
        <location evidence="3">Endoplasmic reticulum membrane</location>
        <topology evidence="3">Peripheral membrane protein</topology>
    </subcellularLocation>
    <subcellularLocation>
        <location evidence="2">Microsome membrane</location>
        <topology evidence="2">Peripheral membrane protein</topology>
    </subcellularLocation>
</comment>
<keyword evidence="6 15" id="KW-0349">Heme</keyword>
<keyword evidence="12 16" id="KW-0503">Monooxygenase</keyword>
<comment type="catalytic activity">
    <reaction evidence="14">
        <text>an organic molecule + reduced [NADPH--hemoprotein reductase] + O2 = an alcohol + oxidized [NADPH--hemoprotein reductase] + H2O + H(+)</text>
        <dbReference type="Rhea" id="RHEA:17149"/>
        <dbReference type="Rhea" id="RHEA-COMP:11964"/>
        <dbReference type="Rhea" id="RHEA-COMP:11965"/>
        <dbReference type="ChEBI" id="CHEBI:15377"/>
        <dbReference type="ChEBI" id="CHEBI:15378"/>
        <dbReference type="ChEBI" id="CHEBI:15379"/>
        <dbReference type="ChEBI" id="CHEBI:30879"/>
        <dbReference type="ChEBI" id="CHEBI:57618"/>
        <dbReference type="ChEBI" id="CHEBI:58210"/>
        <dbReference type="ChEBI" id="CHEBI:142491"/>
        <dbReference type="EC" id="1.14.14.1"/>
    </reaction>
</comment>
<dbReference type="FunFam" id="1.10.630.10:FF:000042">
    <property type="entry name" value="Cytochrome P450"/>
    <property type="match status" value="1"/>
</dbReference>
<keyword evidence="17" id="KW-0812">Transmembrane</keyword>
<dbReference type="PROSITE" id="PS00086">
    <property type="entry name" value="CYTOCHROME_P450"/>
    <property type="match status" value="1"/>
</dbReference>
<keyword evidence="11 15" id="KW-0408">Iron</keyword>
<evidence type="ECO:0000256" key="2">
    <source>
        <dbReference type="ARBA" id="ARBA00004174"/>
    </source>
</evidence>
<dbReference type="InterPro" id="IPR002401">
    <property type="entry name" value="Cyt_P450_E_grp-I"/>
</dbReference>
<dbReference type="InterPro" id="IPR017972">
    <property type="entry name" value="Cyt_P450_CS"/>
</dbReference>
<dbReference type="GO" id="GO:0020037">
    <property type="term" value="F:heme binding"/>
    <property type="evidence" value="ECO:0007669"/>
    <property type="project" value="InterPro"/>
</dbReference>
<proteinExistence type="inferred from homology"/>
<evidence type="ECO:0000313" key="19">
    <source>
        <dbReference type="Proteomes" id="UP001497472"/>
    </source>
</evidence>
<keyword evidence="9" id="KW-0492">Microsome</keyword>
<reference evidence="18 19" key="1">
    <citation type="submission" date="2023-11" db="EMBL/GenBank/DDBJ databases">
        <authorList>
            <person name="Okamura Y."/>
        </authorList>
    </citation>
    <scope>NUCLEOTIDE SEQUENCE [LARGE SCALE GENOMIC DNA]</scope>
</reference>
<evidence type="ECO:0000256" key="4">
    <source>
        <dbReference type="ARBA" id="ARBA00010617"/>
    </source>
</evidence>
<dbReference type="EC" id="1.14.14.1" evidence="5"/>
<dbReference type="GO" id="GO:0005506">
    <property type="term" value="F:iron ion binding"/>
    <property type="evidence" value="ECO:0007669"/>
    <property type="project" value="InterPro"/>
</dbReference>
<dbReference type="GO" id="GO:0016712">
    <property type="term" value="F:oxidoreductase activity, acting on paired donors, with incorporation or reduction of molecular oxygen, reduced flavin or flavoprotein as one donor, and incorporation of one atom of oxygen"/>
    <property type="evidence" value="ECO:0007669"/>
    <property type="project" value="UniProtKB-EC"/>
</dbReference>
<dbReference type="InterPro" id="IPR001128">
    <property type="entry name" value="Cyt_P450"/>
</dbReference>
<gene>
    <name evidence="18" type="ORF">LNINA_LOCUS10255</name>
</gene>
<dbReference type="PANTHER" id="PTHR24292:SF54">
    <property type="entry name" value="CYP9F3-RELATED"/>
    <property type="match status" value="1"/>
</dbReference>
<dbReference type="EMBL" id="CAVLEF010000122">
    <property type="protein sequence ID" value="CAK1551081.1"/>
    <property type="molecule type" value="Genomic_DNA"/>
</dbReference>
<evidence type="ECO:0000256" key="17">
    <source>
        <dbReference type="SAM" id="Phobius"/>
    </source>
</evidence>
<dbReference type="PRINTS" id="PR00463">
    <property type="entry name" value="EP450I"/>
</dbReference>
<evidence type="ECO:0000256" key="5">
    <source>
        <dbReference type="ARBA" id="ARBA00012109"/>
    </source>
</evidence>
<comment type="caution">
    <text evidence="18">The sequence shown here is derived from an EMBL/GenBank/DDBJ whole genome shotgun (WGS) entry which is preliminary data.</text>
</comment>
<evidence type="ECO:0000313" key="18">
    <source>
        <dbReference type="EMBL" id="CAK1551081.1"/>
    </source>
</evidence>
<feature type="transmembrane region" description="Helical" evidence="17">
    <location>
        <begin position="265"/>
        <end position="288"/>
    </location>
</feature>
<comment type="cofactor">
    <cofactor evidence="1 15">
        <name>heme</name>
        <dbReference type="ChEBI" id="CHEBI:30413"/>
    </cofactor>
</comment>
<evidence type="ECO:0000256" key="15">
    <source>
        <dbReference type="PIRSR" id="PIRSR602401-1"/>
    </source>
</evidence>
<sequence>MKPTILIGNLGPRIFGVKSFHDMQIDVYNYFKGSPYGGFFEGRRPTLYIMDPDIIKSVMIRDFDHFTDRNTLGTREPKYLSRSILNLKGSEWKAVRSIMTPVFSSSRLKNLIPLIQTCADQLVEFLKQYDSKEVDMKQIMGHFTLETISATAFGIRSDALTAEKSQFVKEAEKFNYMPIYKRYFIFFILTFMPGLFRYLNVSFLNMETMSKLNDMLQANKEQRKKTSVKHNDFLQLMLDAAEKEKEHSDSKQPLHLDDGTVDAQIIIFLLAGFETSSSLLSFAIHVLATRPDIQEKLRKHVTEVTEGKEITYDLIAQLDYLEAFLLETLRIYPPVARVDRVVTKPYLLPGSSIKLDVGQSVSIPIYGIHMDPDIYPEPHEFRPERFFKEEKSDRPSHLYLPFGAGPRACIGLRFAMITTKMAMAALVKNFEFKKSENTQHPIQFDKRALLLKANKGLFVRIDKI</sequence>
<dbReference type="Pfam" id="PF00067">
    <property type="entry name" value="p450"/>
    <property type="match status" value="1"/>
</dbReference>
<evidence type="ECO:0000256" key="14">
    <source>
        <dbReference type="ARBA" id="ARBA00047827"/>
    </source>
</evidence>
<dbReference type="InterPro" id="IPR050476">
    <property type="entry name" value="Insect_CytP450_Detox"/>
</dbReference>
<dbReference type="CDD" id="cd11056">
    <property type="entry name" value="CYP6-like"/>
    <property type="match status" value="1"/>
</dbReference>